<protein>
    <recommendedName>
        <fullName evidence="3">Formate dehydrogenase accessory protein FdhE</fullName>
    </recommendedName>
</protein>
<dbReference type="PANTHER" id="PTHR37689">
    <property type="entry name" value="PROTEIN FDHE"/>
    <property type="match status" value="1"/>
</dbReference>
<evidence type="ECO:0000313" key="2">
    <source>
        <dbReference type="Proteomes" id="UP000271003"/>
    </source>
</evidence>
<dbReference type="Proteomes" id="UP000271003">
    <property type="component" value="Chromosome"/>
</dbReference>
<gene>
    <name evidence="1" type="ORF">SUTMEG_06600</name>
</gene>
<name>A0A2Z6I8P5_9BURK</name>
<dbReference type="GO" id="GO:0008199">
    <property type="term" value="F:ferric iron binding"/>
    <property type="evidence" value="ECO:0007669"/>
    <property type="project" value="TreeGrafter"/>
</dbReference>
<dbReference type="Gene3D" id="3.90.1670.10">
    <property type="entry name" value="FdhE-like domain"/>
    <property type="match status" value="1"/>
</dbReference>
<dbReference type="SUPFAM" id="SSF144020">
    <property type="entry name" value="FdhE-like"/>
    <property type="match status" value="1"/>
</dbReference>
<dbReference type="GO" id="GO:0005829">
    <property type="term" value="C:cytosol"/>
    <property type="evidence" value="ECO:0007669"/>
    <property type="project" value="TreeGrafter"/>
</dbReference>
<dbReference type="InterPro" id="IPR006452">
    <property type="entry name" value="Formate_DH_accessory"/>
</dbReference>
<dbReference type="PANTHER" id="PTHR37689:SF1">
    <property type="entry name" value="PROTEIN FDHE"/>
    <property type="match status" value="1"/>
</dbReference>
<dbReference type="RefSeq" id="WP_170143804.1">
    <property type="nucleotide sequence ID" value="NZ_AP018786.1"/>
</dbReference>
<evidence type="ECO:0008006" key="3">
    <source>
        <dbReference type="Google" id="ProtNLM"/>
    </source>
</evidence>
<keyword evidence="2" id="KW-1185">Reference proteome</keyword>
<reference evidence="1 2" key="1">
    <citation type="journal article" date="2018" name="Int. J. Syst. Evol. Microbiol.">
        <title>Mesosutterella multiformis gen. nov., sp. nov., a member of the family Sutterellaceae and Sutterella megalosphaeroides sp. nov., isolated from human faeces.</title>
        <authorList>
            <person name="Sakamoto M."/>
            <person name="Ikeyama N."/>
            <person name="Kunihiro T."/>
            <person name="Iino T."/>
            <person name="Yuki M."/>
            <person name="Ohkuma M."/>
        </authorList>
    </citation>
    <scope>NUCLEOTIDE SEQUENCE [LARGE SCALE GENOMIC DNA]</scope>
    <source>
        <strain evidence="1 2">6FBBBH3</strain>
    </source>
</reference>
<dbReference type="EMBL" id="AP018786">
    <property type="protein sequence ID" value="BBF22769.1"/>
    <property type="molecule type" value="Genomic_DNA"/>
</dbReference>
<evidence type="ECO:0000313" key="1">
    <source>
        <dbReference type="EMBL" id="BBF22769.1"/>
    </source>
</evidence>
<dbReference type="GO" id="GO:0051604">
    <property type="term" value="P:protein maturation"/>
    <property type="evidence" value="ECO:0007669"/>
    <property type="project" value="TreeGrafter"/>
</dbReference>
<dbReference type="CDD" id="cd16341">
    <property type="entry name" value="FdhE"/>
    <property type="match status" value="1"/>
</dbReference>
<accession>A0A2Z6I8P5</accession>
<proteinExistence type="predicted"/>
<dbReference type="KEGG" id="sutt:SUTMEG_06600"/>
<sequence length="306" mass="33025">MLNRKTIERALAQYADHRDADVARRLALYGPMLLAAADVKKKAVVSAELPEAKELAKYLLAPTAPLLSTGALTLDRASMEAGVKEVLAALVEWLKPEADVLALINGLDWSAYLTDDMLKLASTDPVAWLERARESAAGLGEAHEALVDMVILPVLGYTLRAHLDRFATEASNALERVDDPVTSHERRTSCPVCGAPATFSAVVPTSRSGNVKKLFCECCGASWKFERIRCAVCGDEAVSDLEYVHDEGDTAHRLHVCRGCGEATPTLFAPGDEETFSADVESIVMTGLEMAYEESRAAESADTKDA</sequence>
<dbReference type="AlphaFoldDB" id="A0A2Z6I8P5"/>
<organism evidence="1 2">
    <name type="scientific">Sutterella megalosphaeroides</name>
    <dbReference type="NCBI Taxonomy" id="2494234"/>
    <lineage>
        <taxon>Bacteria</taxon>
        <taxon>Pseudomonadati</taxon>
        <taxon>Pseudomonadota</taxon>
        <taxon>Betaproteobacteria</taxon>
        <taxon>Burkholderiales</taxon>
        <taxon>Sutterellaceae</taxon>
        <taxon>Sutterella</taxon>
    </lineage>
</organism>
<dbReference type="InterPro" id="IPR024064">
    <property type="entry name" value="FdhE-like_sf"/>
</dbReference>